<evidence type="ECO:0000313" key="1">
    <source>
        <dbReference type="EMBL" id="TGY96881.1"/>
    </source>
</evidence>
<sequence>MIKTDIGEKIRYLRIQKNMTQKELGEKLGGIPQQQIGRWENGKSNPKLNTLQKIAAALSVNVNDLLESPLDDSPLYKAFKNANPSDYPIGKDLINAQLAKQVDDWEQIDIELVKTFKKLNENGKAVAIERVEELAEIPRYIQKEEH</sequence>
<dbReference type="Proteomes" id="UP000304953">
    <property type="component" value="Unassembled WGS sequence"/>
</dbReference>
<accession>A0AC61RYP6</accession>
<comment type="caution">
    <text evidence="1">The sequence shown here is derived from an EMBL/GenBank/DDBJ whole genome shotgun (WGS) entry which is preliminary data.</text>
</comment>
<name>A0AC61RYP6_9FIRM</name>
<gene>
    <name evidence="1" type="ORF">E5329_07755</name>
</gene>
<dbReference type="EMBL" id="SRYA01000012">
    <property type="protein sequence ID" value="TGY96881.1"/>
    <property type="molecule type" value="Genomic_DNA"/>
</dbReference>
<protein>
    <submittedName>
        <fullName evidence="1">Helix-turn-helix domain-containing protein</fullName>
    </submittedName>
</protein>
<evidence type="ECO:0000313" key="2">
    <source>
        <dbReference type="Proteomes" id="UP000304953"/>
    </source>
</evidence>
<keyword evidence="2" id="KW-1185">Reference proteome</keyword>
<proteinExistence type="predicted"/>
<reference evidence="1" key="1">
    <citation type="submission" date="2019-04" db="EMBL/GenBank/DDBJ databases">
        <title>Microbes associate with the intestines of laboratory mice.</title>
        <authorList>
            <person name="Navarre W."/>
            <person name="Wong E."/>
            <person name="Huang K."/>
            <person name="Tropini C."/>
            <person name="Ng K."/>
            <person name="Yu B."/>
        </authorList>
    </citation>
    <scope>NUCLEOTIDE SEQUENCE</scope>
    <source>
        <strain evidence="1">NM01_1-7b</strain>
    </source>
</reference>
<organism evidence="1 2">
    <name type="scientific">Petralouisia muris</name>
    <dbReference type="NCBI Taxonomy" id="3032872"/>
    <lineage>
        <taxon>Bacteria</taxon>
        <taxon>Bacillati</taxon>
        <taxon>Bacillota</taxon>
        <taxon>Clostridia</taxon>
        <taxon>Lachnospirales</taxon>
        <taxon>Lachnospiraceae</taxon>
        <taxon>Petralouisia</taxon>
    </lineage>
</organism>